<keyword evidence="1" id="KW-0808">Transferase</keyword>
<dbReference type="InterPro" id="IPR000182">
    <property type="entry name" value="GNAT_dom"/>
</dbReference>
<dbReference type="RefSeq" id="WP_341565391.1">
    <property type="nucleotide sequence ID" value="NZ_JBAKAQ010000011.1"/>
</dbReference>
<dbReference type="InterPro" id="IPR050832">
    <property type="entry name" value="Bact_Acetyltransf"/>
</dbReference>
<name>A0ABU9G8K1_9GAMM</name>
<reference evidence="4 5" key="1">
    <citation type="submission" date="2024-02" db="EMBL/GenBank/DDBJ databases">
        <title>Bacteria isolated from the canopy kelp, Nereocystis luetkeana.</title>
        <authorList>
            <person name="Pfister C.A."/>
            <person name="Younker I.T."/>
            <person name="Light S.H."/>
        </authorList>
    </citation>
    <scope>NUCLEOTIDE SEQUENCE [LARGE SCALE GENOMIC DNA]</scope>
    <source>
        <strain evidence="4 5">TI.4.07</strain>
    </source>
</reference>
<dbReference type="CDD" id="cd04301">
    <property type="entry name" value="NAT_SF"/>
    <property type="match status" value="1"/>
</dbReference>
<dbReference type="Gene3D" id="3.40.630.30">
    <property type="match status" value="1"/>
</dbReference>
<gene>
    <name evidence="4" type="ORF">V6242_15705</name>
</gene>
<keyword evidence="2" id="KW-0012">Acyltransferase</keyword>
<dbReference type="PROSITE" id="PS51186">
    <property type="entry name" value="GNAT"/>
    <property type="match status" value="1"/>
</dbReference>
<evidence type="ECO:0000313" key="4">
    <source>
        <dbReference type="EMBL" id="MEL0614600.1"/>
    </source>
</evidence>
<evidence type="ECO:0000313" key="5">
    <source>
        <dbReference type="Proteomes" id="UP001379949"/>
    </source>
</evidence>
<proteinExistence type="predicted"/>
<evidence type="ECO:0000259" key="3">
    <source>
        <dbReference type="PROSITE" id="PS51186"/>
    </source>
</evidence>
<dbReference type="Proteomes" id="UP001379949">
    <property type="component" value="Unassembled WGS sequence"/>
</dbReference>
<protein>
    <submittedName>
        <fullName evidence="4">GNAT family N-acetyltransferase</fullName>
    </submittedName>
</protein>
<feature type="domain" description="N-acetyltransferase" evidence="3">
    <location>
        <begin position="11"/>
        <end position="170"/>
    </location>
</feature>
<evidence type="ECO:0000256" key="2">
    <source>
        <dbReference type="ARBA" id="ARBA00023315"/>
    </source>
</evidence>
<dbReference type="InterPro" id="IPR016181">
    <property type="entry name" value="Acyl_CoA_acyltransferase"/>
</dbReference>
<evidence type="ECO:0000256" key="1">
    <source>
        <dbReference type="ARBA" id="ARBA00022679"/>
    </source>
</evidence>
<dbReference type="SUPFAM" id="SSF55729">
    <property type="entry name" value="Acyl-CoA N-acyltransferases (Nat)"/>
    <property type="match status" value="1"/>
</dbReference>
<accession>A0ABU9G8K1</accession>
<sequence>MKGSRFKWQLARFHEAAEISDLLNLAYRGVDNWTEETQLLSGKRSTQSLVERSMNETGTYFFVCRNDAVLLACARLTLVGNEAYIGSFAVLPKYQRNGIGSYLLSEIEQIVMKEYGVTFFSVPVLSEQHTLKAFYEKCGYQKNGQAEPYPAHLNIGTPKRSDIMIEFYLKKASLY</sequence>
<dbReference type="PANTHER" id="PTHR43877">
    <property type="entry name" value="AMINOALKYLPHOSPHONATE N-ACETYLTRANSFERASE-RELATED-RELATED"/>
    <property type="match status" value="1"/>
</dbReference>
<dbReference type="Pfam" id="PF00583">
    <property type="entry name" value="Acetyltransf_1"/>
    <property type="match status" value="1"/>
</dbReference>
<dbReference type="PANTHER" id="PTHR43877:SF2">
    <property type="entry name" value="AMINOALKYLPHOSPHONATE N-ACETYLTRANSFERASE-RELATED"/>
    <property type="match status" value="1"/>
</dbReference>
<keyword evidence="5" id="KW-1185">Reference proteome</keyword>
<organism evidence="4 5">
    <name type="scientific">Marinomonas arenicola</name>
    <dbReference type="NCBI Taxonomy" id="569601"/>
    <lineage>
        <taxon>Bacteria</taxon>
        <taxon>Pseudomonadati</taxon>
        <taxon>Pseudomonadota</taxon>
        <taxon>Gammaproteobacteria</taxon>
        <taxon>Oceanospirillales</taxon>
        <taxon>Oceanospirillaceae</taxon>
        <taxon>Marinomonas</taxon>
    </lineage>
</organism>
<comment type="caution">
    <text evidence="4">The sequence shown here is derived from an EMBL/GenBank/DDBJ whole genome shotgun (WGS) entry which is preliminary data.</text>
</comment>
<dbReference type="EMBL" id="JBAKAR010000017">
    <property type="protein sequence ID" value="MEL0614600.1"/>
    <property type="molecule type" value="Genomic_DNA"/>
</dbReference>